<dbReference type="Pfam" id="PF04055">
    <property type="entry name" value="Radical_SAM"/>
    <property type="match status" value="1"/>
</dbReference>
<organism evidence="2">
    <name type="scientific">bioreactor metagenome</name>
    <dbReference type="NCBI Taxonomy" id="1076179"/>
    <lineage>
        <taxon>unclassified sequences</taxon>
        <taxon>metagenomes</taxon>
        <taxon>ecological metagenomes</taxon>
    </lineage>
</organism>
<dbReference type="SUPFAM" id="SSF102114">
    <property type="entry name" value="Radical SAM enzymes"/>
    <property type="match status" value="1"/>
</dbReference>
<comment type="caution">
    <text evidence="2">The sequence shown here is derived from an EMBL/GenBank/DDBJ whole genome shotgun (WGS) entry which is preliminary data.</text>
</comment>
<accession>A0A645IVI0</accession>
<sequence>MAAKSIDKLCNHFHLSLQSGCNKILKAMNRKYNAEEYYGAVCLLRENIKDVSVTTDIIAGFPGETEEDFKETLDFAK</sequence>
<dbReference type="GO" id="GO:0051539">
    <property type="term" value="F:4 iron, 4 sulfur cluster binding"/>
    <property type="evidence" value="ECO:0007669"/>
    <property type="project" value="TreeGrafter"/>
</dbReference>
<dbReference type="GO" id="GO:0005829">
    <property type="term" value="C:cytosol"/>
    <property type="evidence" value="ECO:0007669"/>
    <property type="project" value="TreeGrafter"/>
</dbReference>
<dbReference type="GO" id="GO:0035597">
    <property type="term" value="F:tRNA-2-methylthio-N(6)-dimethylallyladenosine(37) synthase activity"/>
    <property type="evidence" value="ECO:0007669"/>
    <property type="project" value="UniProtKB-EC"/>
</dbReference>
<proteinExistence type="predicted"/>
<protein>
    <submittedName>
        <fullName evidence="2">tRNA-2-methylthio-N(6)-dimethylallyladenosine synthase</fullName>
        <ecNumber evidence="2">2.8.4.3</ecNumber>
    </submittedName>
</protein>
<keyword evidence="2" id="KW-0808">Transferase</keyword>
<dbReference type="AlphaFoldDB" id="A0A645IVI0"/>
<dbReference type="PANTHER" id="PTHR43020">
    <property type="entry name" value="CDK5 REGULATORY SUBUNIT-ASSOCIATED PROTEIN 1"/>
    <property type="match status" value="1"/>
</dbReference>
<dbReference type="InterPro" id="IPR058240">
    <property type="entry name" value="rSAM_sf"/>
</dbReference>
<dbReference type="Gene3D" id="3.80.30.20">
    <property type="entry name" value="tm_1862 like domain"/>
    <property type="match status" value="1"/>
</dbReference>
<dbReference type="EMBL" id="VSSQ01124060">
    <property type="protein sequence ID" value="MPN55147.1"/>
    <property type="molecule type" value="Genomic_DNA"/>
</dbReference>
<dbReference type="PANTHER" id="PTHR43020:SF2">
    <property type="entry name" value="MITOCHONDRIAL TRNA METHYLTHIOTRANSFERASE CDK5RAP1"/>
    <property type="match status" value="1"/>
</dbReference>
<evidence type="ECO:0000259" key="1">
    <source>
        <dbReference type="PROSITE" id="PS51918"/>
    </source>
</evidence>
<gene>
    <name evidence="2" type="primary">miaB_65</name>
    <name evidence="2" type="ORF">SDC9_202826</name>
</gene>
<dbReference type="InterPro" id="IPR007197">
    <property type="entry name" value="rSAM"/>
</dbReference>
<name>A0A645IVI0_9ZZZZ</name>
<feature type="domain" description="Radical SAM core" evidence="1">
    <location>
        <begin position="1"/>
        <end position="77"/>
    </location>
</feature>
<dbReference type="PROSITE" id="PS51918">
    <property type="entry name" value="RADICAL_SAM"/>
    <property type="match status" value="1"/>
</dbReference>
<dbReference type="EC" id="2.8.4.3" evidence="2"/>
<evidence type="ECO:0000313" key="2">
    <source>
        <dbReference type="EMBL" id="MPN55147.1"/>
    </source>
</evidence>
<dbReference type="InterPro" id="IPR023404">
    <property type="entry name" value="rSAM_horseshoe"/>
</dbReference>
<reference evidence="2" key="1">
    <citation type="submission" date="2019-08" db="EMBL/GenBank/DDBJ databases">
        <authorList>
            <person name="Kucharzyk K."/>
            <person name="Murdoch R.W."/>
            <person name="Higgins S."/>
            <person name="Loffler F."/>
        </authorList>
    </citation>
    <scope>NUCLEOTIDE SEQUENCE</scope>
</reference>